<feature type="domain" description="SMC hinge" evidence="4">
    <location>
        <begin position="1192"/>
        <end position="1316"/>
    </location>
</feature>
<dbReference type="Gene3D" id="3.30.70.1620">
    <property type="match status" value="1"/>
</dbReference>
<dbReference type="InterPro" id="IPR058614">
    <property type="entry name" value="Ig_SMCHD1_5th"/>
</dbReference>
<dbReference type="Pfam" id="PF26196">
    <property type="entry name" value="Ig_SMCHD1_4th"/>
    <property type="match status" value="1"/>
</dbReference>
<organism evidence="5 6">
    <name type="scientific">Hemibagrus guttatus</name>
    <dbReference type="NCBI Taxonomy" id="175788"/>
    <lineage>
        <taxon>Eukaryota</taxon>
        <taxon>Metazoa</taxon>
        <taxon>Chordata</taxon>
        <taxon>Craniata</taxon>
        <taxon>Vertebrata</taxon>
        <taxon>Euteleostomi</taxon>
        <taxon>Actinopterygii</taxon>
        <taxon>Neopterygii</taxon>
        <taxon>Teleostei</taxon>
        <taxon>Ostariophysi</taxon>
        <taxon>Siluriformes</taxon>
        <taxon>Bagridae</taxon>
        <taxon>Hemibagrus</taxon>
    </lineage>
</organism>
<proteinExistence type="predicted"/>
<dbReference type="Pfam" id="PF06470">
    <property type="entry name" value="SMC_hinge"/>
    <property type="match status" value="1"/>
</dbReference>
<dbReference type="Pfam" id="PF26198">
    <property type="entry name" value="Ig_SMCHD1_6th"/>
    <property type="match status" value="1"/>
</dbReference>
<accession>A0AAE0R8V6</accession>
<dbReference type="InterPro" id="IPR038892">
    <property type="entry name" value="SMCHD1"/>
</dbReference>
<dbReference type="GO" id="GO:0006302">
    <property type="term" value="P:double-strand break repair"/>
    <property type="evidence" value="ECO:0007669"/>
    <property type="project" value="InterPro"/>
</dbReference>
<dbReference type="Pfam" id="PF26195">
    <property type="entry name" value="Ig_SMCHD1_2nd"/>
    <property type="match status" value="1"/>
</dbReference>
<dbReference type="GO" id="GO:0005524">
    <property type="term" value="F:ATP binding"/>
    <property type="evidence" value="ECO:0007669"/>
    <property type="project" value="InterPro"/>
</dbReference>
<dbReference type="InterPro" id="IPR058612">
    <property type="entry name" value="Ig_SMCHD1_2nd"/>
</dbReference>
<evidence type="ECO:0000256" key="3">
    <source>
        <dbReference type="SAM" id="MobiDB-lite"/>
    </source>
</evidence>
<dbReference type="InterPro" id="IPR036277">
    <property type="entry name" value="SMC_hinge_sf"/>
</dbReference>
<evidence type="ECO:0000313" key="5">
    <source>
        <dbReference type="EMBL" id="KAK3546292.1"/>
    </source>
</evidence>
<dbReference type="PANTHER" id="PTHR22640">
    <property type="entry name" value="STRUCTURAL MAINTENANCE OF CHROMOSOMES FLEXIBLE HINGE DOMAIN-CONTAINING PROTEIN 1"/>
    <property type="match status" value="1"/>
</dbReference>
<dbReference type="InterPro" id="IPR058611">
    <property type="entry name" value="Ig_SMCHD1_1st"/>
</dbReference>
<protein>
    <recommendedName>
        <fullName evidence="4">SMC hinge domain-containing protein</fullName>
    </recommendedName>
</protein>
<feature type="region of interest" description="Disordered" evidence="3">
    <location>
        <begin position="1425"/>
        <end position="1470"/>
    </location>
</feature>
<dbReference type="InterPro" id="IPR058617">
    <property type="entry name" value="Ig_SMCHD1_7th"/>
</dbReference>
<comment type="caution">
    <text evidence="5">The sequence shown here is derived from an EMBL/GenBank/DDBJ whole genome shotgun (WGS) entry which is preliminary data.</text>
</comment>
<dbReference type="SUPFAM" id="SSF75553">
    <property type="entry name" value="Smc hinge domain"/>
    <property type="match status" value="1"/>
</dbReference>
<keyword evidence="6" id="KW-1185">Reference proteome</keyword>
<name>A0AAE0R8V6_9TELE</name>
<dbReference type="Pfam" id="PF26194">
    <property type="entry name" value="Ig_SMCHD1_1st"/>
    <property type="match status" value="1"/>
</dbReference>
<evidence type="ECO:0000259" key="4">
    <source>
        <dbReference type="SMART" id="SM00968"/>
    </source>
</evidence>
<dbReference type="InterPro" id="IPR010935">
    <property type="entry name" value="SMC_hinge"/>
</dbReference>
<dbReference type="EMBL" id="JAUCMX010000005">
    <property type="protein sequence ID" value="KAK3546292.1"/>
    <property type="molecule type" value="Genomic_DNA"/>
</dbReference>
<dbReference type="Pfam" id="PF26199">
    <property type="entry name" value="Ig_SMCHD1_8th"/>
    <property type="match status" value="1"/>
</dbReference>
<dbReference type="Gene3D" id="1.20.1060.20">
    <property type="match status" value="1"/>
</dbReference>
<comment type="subcellular location">
    <subcellularLocation>
        <location evidence="1">Chromosome</location>
    </subcellularLocation>
</comment>
<reference evidence="5" key="1">
    <citation type="submission" date="2023-06" db="EMBL/GenBank/DDBJ databases">
        <title>Male Hemibagrus guttatus genome.</title>
        <authorList>
            <person name="Bian C."/>
        </authorList>
    </citation>
    <scope>NUCLEOTIDE SEQUENCE</scope>
    <source>
        <strain evidence="5">Male_cb2023</strain>
        <tissue evidence="5">Muscle</tissue>
    </source>
</reference>
<gene>
    <name evidence="5" type="ORF">QTP70_025718</name>
</gene>
<feature type="compositionally biased region" description="Basic residues" evidence="3">
    <location>
        <begin position="1458"/>
        <end position="1470"/>
    </location>
</feature>
<evidence type="ECO:0000313" key="6">
    <source>
        <dbReference type="Proteomes" id="UP001274896"/>
    </source>
</evidence>
<dbReference type="PANTHER" id="PTHR22640:SF2">
    <property type="entry name" value="STRUCTURAL MAINTENANCE OF CHROMOSOMES FLEXIBLE HINGE DOMAIN-CONTAINING PROTEIN 1"/>
    <property type="match status" value="1"/>
</dbReference>
<dbReference type="Proteomes" id="UP001274896">
    <property type="component" value="Unassembled WGS sequence"/>
</dbReference>
<dbReference type="Pfam" id="PF26197">
    <property type="entry name" value="Ig_SMCHD1_5th"/>
    <property type="match status" value="1"/>
</dbReference>
<feature type="compositionally biased region" description="Polar residues" evidence="3">
    <location>
        <begin position="1430"/>
        <end position="1441"/>
    </location>
</feature>
<evidence type="ECO:0000256" key="2">
    <source>
        <dbReference type="ARBA" id="ARBA00022454"/>
    </source>
</evidence>
<dbReference type="GO" id="GO:0005694">
    <property type="term" value="C:chromosome"/>
    <property type="evidence" value="ECO:0007669"/>
    <property type="project" value="UniProtKB-SubCell"/>
</dbReference>
<dbReference type="SMART" id="SM00968">
    <property type="entry name" value="SMC_hinge"/>
    <property type="match status" value="1"/>
</dbReference>
<evidence type="ECO:0000256" key="1">
    <source>
        <dbReference type="ARBA" id="ARBA00004286"/>
    </source>
</evidence>
<dbReference type="InterPro" id="IPR058616">
    <property type="entry name" value="Ig_SMCHD1_8th"/>
</dbReference>
<dbReference type="GO" id="GO:0051276">
    <property type="term" value="P:chromosome organization"/>
    <property type="evidence" value="ECO:0007669"/>
    <property type="project" value="InterPro"/>
</dbReference>
<dbReference type="InterPro" id="IPR058613">
    <property type="entry name" value="Ig_SMCHD1_4th"/>
</dbReference>
<keyword evidence="2" id="KW-0158">Chromosome</keyword>
<sequence length="1470" mass="164222">MGHSREEEGPTSLKELVSRAQAEQRVKINREFPNWLKDCHEKYDKQVRFLGFQCTTSRPDLQPKRRQSPWAQYRAIEWDGKTYETGQQVKTLKTQPILYGTIQHFLLYGDHEGDVYATGGHVKITLEPKELYNEDKIIPISKIDRLAKDADIKDSIDRDLDKLPDKLKVTWPEGNPWPEKTIQPAGTPMGPIKVEILNKLRENISRLPVYNVNAKKLQIELKVVWHSANGDTETNYHICGHSKWDYWFRRMENLTKLGTYTLHLQTVLSDGDSTMTEWAGRRLPDYTLNFSIKESSATAFVVGVFPSVQVGVPFALPLKFTDAFNHPTQPPSGIKPQLECSSVKLSYEKTNVNGTTFTIQDLRAIGKTTINPEKVHTVKVTIPGLNPDSQTFQISIRPGPPHQLVVKPKDEVSIENGTATEFKVEVQDEFHNITTHSKLIVRCQLYGASDLPADTADCSNSGTGVLLAKPIRLKNVTTERVLTAKFGIPNQKAVACVERTIHILPSSRVFRIEVYRQEDESDDVMVLQNNERIDWTVGDSIGSLHFRLFDEGERQVALTQKLAQNVKVNWAADFKVAELAKGRLPCVSVPTKARGEQFCQVSFQDQHTVDSSFTIVARPDEPDRLKVTLHETAVGMGETLTGNIDVVDQYGNKTDVLSAESMKSVSVSAKDLDESALNFNWETSAGSVVVTGIRFVEGSPGSREVCFKYKNFEEFVRVKVTAGPPAKITLLAAPELPVHVVNGHGLNTPFLLQLCDDWGNPVPDQRVIITVKILSLQLKVKSSVMSQPVDRDGKARFILETIIATTGEHELEFRGSFSRSTISGPVVKLCVKPDPNNPVKLRVEYDNEAILRAGDIFPVFKVTVLSEEGGPMKNVSPSSLSMLLWQGLASGSRPPPGATMLKCSKAKNSENDDHFYFRDKEIPLQVGKYMVQFIYAVEKGKSIWSSQIALDIVANKPVKLVPDSPASTPVVSNSSTLADRTLLEVLHLKIMDEHNNPAGMGINGKVILTVTTIDGDDAEDVPMFENQAKSLTYDLINGATLVTDLALMENSPGANGIVYILNFCPVFEDTKSLGTIPPFNLPFRFYNDAEKQKVMATMSKKKDQLSRAIVVYKDILETNKQLETELKGQVHDAVSKANQLKLEIKKTGIDVSELTAVTSVNGAVAQMTADLETLQNLPRRECTMSDPFKGSQDVLGKIGHLALVKDDDAAKVISWHLLGDMDCVVTVTTAAAKKIYDETQGRQQVMPLETIFWKPNNRPLPHIRNGQSLFSPKGNPVFVKDLLIFPEHAESCNKVFTNILGDTILVDDLDSANHYRKGVVQSKMQCPTLLTRQGDRIRSNGKFGGLQNKAPSIEKLRGQVFGAPLPEEYHTKLKQKELLLQYSQAIQNTLKAETDYNCHREYLQSPQMIQKQKELQQQEKELKEIDRKLSTASTPVRSSPGSVKRNLKEEFDETLPAKRIRRKTRKLHDP</sequence>
<dbReference type="Pfam" id="PF26201">
    <property type="entry name" value="Ig_SMCHD1_7th"/>
    <property type="match status" value="1"/>
</dbReference>
<dbReference type="InterPro" id="IPR058615">
    <property type="entry name" value="Ig_SMCHD1_6th"/>
</dbReference>